<keyword evidence="4" id="KW-0997">Cell inner membrane</keyword>
<evidence type="ECO:0000256" key="8">
    <source>
        <dbReference type="ARBA" id="ARBA00039381"/>
    </source>
</evidence>
<evidence type="ECO:0000256" key="1">
    <source>
        <dbReference type="ARBA" id="ARBA00004651"/>
    </source>
</evidence>
<proteinExistence type="predicted"/>
<evidence type="ECO:0000256" key="2">
    <source>
        <dbReference type="ARBA" id="ARBA00022448"/>
    </source>
</evidence>
<feature type="transmembrane region" description="Helical" evidence="9">
    <location>
        <begin position="210"/>
        <end position="231"/>
    </location>
</feature>
<keyword evidence="11" id="KW-1185">Reference proteome</keyword>
<protein>
    <recommendedName>
        <fullName evidence="8">Autoinducer 2 import system permease protein LsrD</fullName>
    </recommendedName>
</protein>
<keyword evidence="6 9" id="KW-1133">Transmembrane helix</keyword>
<accession>A0ABS0F5Q4</accession>
<evidence type="ECO:0000256" key="7">
    <source>
        <dbReference type="ARBA" id="ARBA00023136"/>
    </source>
</evidence>
<dbReference type="InterPro" id="IPR001851">
    <property type="entry name" value="ABC_transp_permease"/>
</dbReference>
<dbReference type="PANTHER" id="PTHR32196:SF71">
    <property type="entry name" value="AUTOINDUCER 2 IMPORT SYSTEM PERMEASE PROTEIN LSRD"/>
    <property type="match status" value="1"/>
</dbReference>
<evidence type="ECO:0000313" key="10">
    <source>
        <dbReference type="EMBL" id="MBF8378630.1"/>
    </source>
</evidence>
<dbReference type="Pfam" id="PF02653">
    <property type="entry name" value="BPD_transp_2"/>
    <property type="match status" value="1"/>
</dbReference>
<evidence type="ECO:0000256" key="6">
    <source>
        <dbReference type="ARBA" id="ARBA00022989"/>
    </source>
</evidence>
<feature type="transmembrane region" description="Helical" evidence="9">
    <location>
        <begin position="45"/>
        <end position="65"/>
    </location>
</feature>
<dbReference type="EMBL" id="JADPKZ010000046">
    <property type="protein sequence ID" value="MBF8378630.1"/>
    <property type="molecule type" value="Genomic_DNA"/>
</dbReference>
<dbReference type="PANTHER" id="PTHR32196">
    <property type="entry name" value="ABC TRANSPORTER PERMEASE PROTEIN YPHD-RELATED-RELATED"/>
    <property type="match status" value="1"/>
</dbReference>
<evidence type="ECO:0000256" key="5">
    <source>
        <dbReference type="ARBA" id="ARBA00022692"/>
    </source>
</evidence>
<keyword evidence="2" id="KW-0813">Transport</keyword>
<evidence type="ECO:0000313" key="11">
    <source>
        <dbReference type="Proteomes" id="UP000642910"/>
    </source>
</evidence>
<gene>
    <name evidence="10" type="ORF">IW967_12270</name>
</gene>
<reference evidence="10 11" key="1">
    <citation type="submission" date="2020-11" db="EMBL/GenBank/DDBJ databases">
        <title>Genomic insight of Alicyclobacillus mali FL 18 reveals a new arsenic-resistant strain, with potential in environmental biotechnology.</title>
        <authorList>
            <person name="Fiorentino G."/>
            <person name="Gallo G."/>
            <person name="Aulitto M."/>
        </authorList>
    </citation>
    <scope>NUCLEOTIDE SEQUENCE [LARGE SCALE GENOMIC DNA]</scope>
    <source>
        <strain evidence="10 11">FL 18</strain>
    </source>
</reference>
<feature type="transmembrane region" description="Helical" evidence="9">
    <location>
        <begin position="115"/>
        <end position="134"/>
    </location>
</feature>
<keyword evidence="3" id="KW-1003">Cell membrane</keyword>
<feature type="transmembrane region" description="Helical" evidence="9">
    <location>
        <begin position="292"/>
        <end position="311"/>
    </location>
</feature>
<comment type="subcellular location">
    <subcellularLocation>
        <location evidence="1">Cell membrane</location>
        <topology evidence="1">Multi-pass membrane protein</topology>
    </subcellularLocation>
</comment>
<keyword evidence="5 9" id="KW-0812">Transmembrane</keyword>
<dbReference type="CDD" id="cd06579">
    <property type="entry name" value="TM_PBP1_transp_AraH_like"/>
    <property type="match status" value="1"/>
</dbReference>
<evidence type="ECO:0000256" key="9">
    <source>
        <dbReference type="SAM" id="Phobius"/>
    </source>
</evidence>
<feature type="transmembrane region" description="Helical" evidence="9">
    <location>
        <begin position="86"/>
        <end position="109"/>
    </location>
</feature>
<feature type="transmembrane region" description="Helical" evidence="9">
    <location>
        <begin position="243"/>
        <end position="272"/>
    </location>
</feature>
<name>A0ABS0F5Q4_9BACL</name>
<evidence type="ECO:0000256" key="4">
    <source>
        <dbReference type="ARBA" id="ARBA00022519"/>
    </source>
</evidence>
<feature type="transmembrane region" description="Helical" evidence="9">
    <location>
        <begin position="155"/>
        <end position="177"/>
    </location>
</feature>
<sequence>MSESRIWSLAIALLLLVEIAIFGVLSPDFINPQNLLASTENFLPVGFMAFSMTLVIITGGIDLSVGSMMSLCGVVMGLLWQHGVNIWMAAGLVIILGAFLGLINGQVIVRTGIQPLIATLATLFIYGSLALVLVGQGEGSIYGFPQSYLQLGTGVVFKVVPIELLVYVLMALVYGFVLRFTSFGRQVYFVGNNESAALYSGLPVNRIKTLTYVLSGCMSGVAAVFMGSYFASVRGDMGSNYELIVITACLVGGVNVFGGSGTIIGAFLGTFLLGILQQGLNMVNVSSVEQSVVTGVMLIAAVGLQQLSGLFSRNRRKSKATSQVAVDTAPSARD</sequence>
<feature type="transmembrane region" description="Helical" evidence="9">
    <location>
        <begin position="7"/>
        <end position="25"/>
    </location>
</feature>
<dbReference type="RefSeq" id="WP_195868064.1">
    <property type="nucleotide sequence ID" value="NZ_JADPKZ010000046.1"/>
</dbReference>
<comment type="caution">
    <text evidence="10">The sequence shown here is derived from an EMBL/GenBank/DDBJ whole genome shotgun (WGS) entry which is preliminary data.</text>
</comment>
<keyword evidence="7 9" id="KW-0472">Membrane</keyword>
<organism evidence="10 11">
    <name type="scientific">Alicyclobacillus mali</name>
    <name type="common">ex Roth et al. 2021</name>
    <dbReference type="NCBI Taxonomy" id="1123961"/>
    <lineage>
        <taxon>Bacteria</taxon>
        <taxon>Bacillati</taxon>
        <taxon>Bacillota</taxon>
        <taxon>Bacilli</taxon>
        <taxon>Bacillales</taxon>
        <taxon>Alicyclobacillaceae</taxon>
        <taxon>Alicyclobacillus</taxon>
    </lineage>
</organism>
<dbReference type="Proteomes" id="UP000642910">
    <property type="component" value="Unassembled WGS sequence"/>
</dbReference>
<evidence type="ECO:0000256" key="3">
    <source>
        <dbReference type="ARBA" id="ARBA00022475"/>
    </source>
</evidence>